<reference evidence="1 2" key="1">
    <citation type="submission" date="2019-07" db="EMBL/GenBank/DDBJ databases">
        <title>Whole genome shotgun sequence of Enterococcus villorum NBRC 100699.</title>
        <authorList>
            <person name="Hosoyama A."/>
            <person name="Uohara A."/>
            <person name="Ohji S."/>
            <person name="Ichikawa N."/>
        </authorList>
    </citation>
    <scope>NUCLEOTIDE SEQUENCE [LARGE SCALE GENOMIC DNA]</scope>
    <source>
        <strain evidence="1 2">NBRC 100699</strain>
    </source>
</reference>
<name>A0A511J168_9ENTE</name>
<sequence>MFEDMTREEAIDHMLEQFAIHCDGNDQQAHALATERNAGFASPETVAQATGHLIKDNYLSEKYSFWNIPFGHYATVWAWADEMGTPDPMIPGQIIQLHVFGEHAQRKTYVMIDVSNGSIFYINSSKEGGEGGYNSRNWKRIEQVTKLWKAGDSDCAVGQNMNLTASTRRFSRLRFHIKGLGTQFTLETPAVDNPVIMFTGIGSSEKSIWNIRIELTNYRDNVVLRFTKCRLATIHGNGTIDFTDDTGFTIAGIEGIY</sequence>
<evidence type="ECO:0000313" key="1">
    <source>
        <dbReference type="EMBL" id="GEL91409.1"/>
    </source>
</evidence>
<accession>A0A511J168</accession>
<protein>
    <submittedName>
        <fullName evidence="1">Uncharacterized protein</fullName>
    </submittedName>
</protein>
<proteinExistence type="predicted"/>
<dbReference type="Proteomes" id="UP000321830">
    <property type="component" value="Unassembled WGS sequence"/>
</dbReference>
<organism evidence="1 2">
    <name type="scientific">Enterococcus villorum</name>
    <dbReference type="NCBI Taxonomy" id="112904"/>
    <lineage>
        <taxon>Bacteria</taxon>
        <taxon>Bacillati</taxon>
        <taxon>Bacillota</taxon>
        <taxon>Bacilli</taxon>
        <taxon>Lactobacillales</taxon>
        <taxon>Enterococcaceae</taxon>
        <taxon>Enterococcus</taxon>
    </lineage>
</organism>
<dbReference type="RefSeq" id="WP_010752170.1">
    <property type="nucleotide sequence ID" value="NZ_BJWF01000005.1"/>
</dbReference>
<gene>
    <name evidence="1" type="ORF">EVI01_07460</name>
</gene>
<dbReference type="AlphaFoldDB" id="A0A511J168"/>
<dbReference type="EMBL" id="BJWF01000005">
    <property type="protein sequence ID" value="GEL91409.1"/>
    <property type="molecule type" value="Genomic_DNA"/>
</dbReference>
<comment type="caution">
    <text evidence="1">The sequence shown here is derived from an EMBL/GenBank/DDBJ whole genome shotgun (WGS) entry which is preliminary data.</text>
</comment>
<evidence type="ECO:0000313" key="2">
    <source>
        <dbReference type="Proteomes" id="UP000321830"/>
    </source>
</evidence>